<keyword evidence="3 10" id="KW-0349">Heme</keyword>
<dbReference type="InterPro" id="IPR000511">
    <property type="entry name" value="Holocyt_c/c1_synthase"/>
</dbReference>
<evidence type="ECO:0000256" key="4">
    <source>
        <dbReference type="ARBA" id="ARBA00022723"/>
    </source>
</evidence>
<feature type="compositionally biased region" description="Polar residues" evidence="11">
    <location>
        <begin position="86"/>
        <end position="96"/>
    </location>
</feature>
<evidence type="ECO:0000256" key="7">
    <source>
        <dbReference type="ARBA" id="ARBA00023128"/>
    </source>
</evidence>
<protein>
    <recommendedName>
        <fullName evidence="10">Holocytochrome c-type synthase</fullName>
        <ecNumber evidence="10">4.4.1.17</ecNumber>
    </recommendedName>
</protein>
<evidence type="ECO:0000256" key="11">
    <source>
        <dbReference type="SAM" id="MobiDB-lite"/>
    </source>
</evidence>
<dbReference type="Pfam" id="PF01265">
    <property type="entry name" value="Cyto_heme_lyase"/>
    <property type="match status" value="2"/>
</dbReference>
<keyword evidence="7 10" id="KW-0496">Mitochondrion</keyword>
<evidence type="ECO:0000256" key="10">
    <source>
        <dbReference type="RuleBase" id="RU363130"/>
    </source>
</evidence>
<dbReference type="GO" id="GO:0005743">
    <property type="term" value="C:mitochondrial inner membrane"/>
    <property type="evidence" value="ECO:0007669"/>
    <property type="project" value="UniProtKB-SubCell"/>
</dbReference>
<organism evidence="12">
    <name type="scientific">Spongospora subterranea</name>
    <dbReference type="NCBI Taxonomy" id="70186"/>
    <lineage>
        <taxon>Eukaryota</taxon>
        <taxon>Sar</taxon>
        <taxon>Rhizaria</taxon>
        <taxon>Endomyxa</taxon>
        <taxon>Phytomyxea</taxon>
        <taxon>Plasmodiophorida</taxon>
        <taxon>Plasmodiophoridae</taxon>
        <taxon>Spongospora</taxon>
    </lineage>
</organism>
<dbReference type="PANTHER" id="PTHR12743">
    <property type="entry name" value="CYTOCHROME C1 HEME LYASE"/>
    <property type="match status" value="1"/>
</dbReference>
<dbReference type="PROSITE" id="PS00821">
    <property type="entry name" value="CYTO_HEME_LYASE_1"/>
    <property type="match status" value="1"/>
</dbReference>
<comment type="subcellular location">
    <subcellularLocation>
        <location evidence="1 10">Mitochondrion inner membrane</location>
    </subcellularLocation>
</comment>
<feature type="compositionally biased region" description="Basic and acidic residues" evidence="11">
    <location>
        <begin position="32"/>
        <end position="42"/>
    </location>
</feature>
<evidence type="ECO:0000256" key="8">
    <source>
        <dbReference type="ARBA" id="ARBA00023136"/>
    </source>
</evidence>
<evidence type="ECO:0000256" key="2">
    <source>
        <dbReference type="ARBA" id="ARBA00007255"/>
    </source>
</evidence>
<name>A0A0H5R9A0_9EUKA</name>
<dbReference type="PANTHER" id="PTHR12743:SF8">
    <property type="entry name" value="PROTEIN HRI1"/>
    <property type="match status" value="1"/>
</dbReference>
<comment type="similarity">
    <text evidence="2 10">Belongs to the cytochrome c-type heme lyase family.</text>
</comment>
<dbReference type="GO" id="GO:0004408">
    <property type="term" value="F:holocytochrome-c synthase activity"/>
    <property type="evidence" value="ECO:0007669"/>
    <property type="project" value="UniProtKB-EC"/>
</dbReference>
<evidence type="ECO:0000256" key="1">
    <source>
        <dbReference type="ARBA" id="ARBA00004273"/>
    </source>
</evidence>
<comment type="catalytic activity">
    <reaction evidence="10">
        <text>holo-[cytochrome c] = apo-[cytochrome c] + heme b</text>
        <dbReference type="Rhea" id="RHEA:22648"/>
        <dbReference type="Rhea" id="RHEA-COMP:10725"/>
        <dbReference type="Rhea" id="RHEA-COMP:10726"/>
        <dbReference type="ChEBI" id="CHEBI:29950"/>
        <dbReference type="ChEBI" id="CHEBI:60344"/>
        <dbReference type="ChEBI" id="CHEBI:83739"/>
        <dbReference type="EC" id="4.4.1.17"/>
    </reaction>
</comment>
<feature type="region of interest" description="Disordered" evidence="11">
    <location>
        <begin position="18"/>
        <end position="72"/>
    </location>
</feature>
<dbReference type="GO" id="GO:0046872">
    <property type="term" value="F:metal ion binding"/>
    <property type="evidence" value="ECO:0007669"/>
    <property type="project" value="UniProtKB-KW"/>
</dbReference>
<feature type="region of interest" description="Disordered" evidence="11">
    <location>
        <begin position="85"/>
        <end position="123"/>
    </location>
</feature>
<feature type="region of interest" description="Disordered" evidence="11">
    <location>
        <begin position="278"/>
        <end position="298"/>
    </location>
</feature>
<keyword evidence="9 10" id="KW-0456">Lyase</keyword>
<evidence type="ECO:0000313" key="12">
    <source>
        <dbReference type="EMBL" id="CRZ10703.1"/>
    </source>
</evidence>
<proteinExistence type="inferred from homology"/>
<keyword evidence="5 10" id="KW-0999">Mitochondrion inner membrane</keyword>
<evidence type="ECO:0000256" key="9">
    <source>
        <dbReference type="ARBA" id="ARBA00023239"/>
    </source>
</evidence>
<keyword evidence="6 10" id="KW-0408">Iron</keyword>
<dbReference type="EC" id="4.4.1.17" evidence="10"/>
<keyword evidence="4 10" id="KW-0479">Metal-binding</keyword>
<dbReference type="AlphaFoldDB" id="A0A0H5R9A0"/>
<dbReference type="EMBL" id="HACM01010261">
    <property type="protein sequence ID" value="CRZ10703.1"/>
    <property type="molecule type" value="Transcribed_RNA"/>
</dbReference>
<feature type="non-terminal residue" evidence="12">
    <location>
        <position position="1"/>
    </location>
</feature>
<feature type="compositionally biased region" description="Polar residues" evidence="11">
    <location>
        <begin position="18"/>
        <end position="31"/>
    </location>
</feature>
<dbReference type="PROSITE" id="PS00822">
    <property type="entry name" value="CYTO_HEME_LYASE_2"/>
    <property type="match status" value="1"/>
</dbReference>
<evidence type="ECO:0000256" key="6">
    <source>
        <dbReference type="ARBA" id="ARBA00023004"/>
    </source>
</evidence>
<accession>A0A0H5R9A0</accession>
<comment type="function">
    <text evidence="10">Lyase that catalyzes the covalent linking of the heme group to the cytochrome C apoprotein to produce the mature functional cytochrome.</text>
</comment>
<reference evidence="12" key="1">
    <citation type="submission" date="2015-04" db="EMBL/GenBank/DDBJ databases">
        <title>The genome sequence of the plant pathogenic Rhizarian Plasmodiophora brassicae reveals insights in its biotrophic life cycle and the origin of chitin synthesis.</title>
        <authorList>
            <person name="Schwelm A."/>
            <person name="Fogelqvist J."/>
            <person name="Knaust A."/>
            <person name="Julke S."/>
            <person name="Lilja T."/>
            <person name="Dhandapani V."/>
            <person name="Bonilla-Rosso G."/>
            <person name="Karlsson M."/>
            <person name="Shevchenko A."/>
            <person name="Choi S.R."/>
            <person name="Kim H.G."/>
            <person name="Park J.Y."/>
            <person name="Lim Y.P."/>
            <person name="Ludwig-Muller J."/>
            <person name="Dixelius C."/>
        </authorList>
    </citation>
    <scope>NUCLEOTIDE SEQUENCE</scope>
    <source>
        <tissue evidence="12">Potato root galls</tissue>
    </source>
</reference>
<evidence type="ECO:0000256" key="5">
    <source>
        <dbReference type="ARBA" id="ARBA00022792"/>
    </source>
</evidence>
<keyword evidence="8 10" id="KW-0472">Membrane</keyword>
<evidence type="ECO:0000256" key="3">
    <source>
        <dbReference type="ARBA" id="ARBA00022617"/>
    </source>
</evidence>
<sequence>VAIWLNTWRYLESVMSTDQTGNNQGTMNRSTCSEKSEARCPVDHGGGNKSSASKQGESGGCPVNHGTNSKYKHPHVYNVYSERIDPNNQMSANPNQEPAPGQKEPLSTHRVTSSIPKGGTDGTWTYPSPQMFYNALARKGKVSDVSERDVDTVVAIHNNMNERTWRQLLQWESCKSCPNPTLLRFMGKPNHLTPKAWIKSKLGYGTPFDRHDWIVDRCGQEVRYVIDYYHDESGVADDKVPGLHDTSSIKSIKVDVRPALDSFESFVDRARNLFSSTGTSLDPVHSSDGQPDPPSDDDIRQVVRSRCGSALLQFAKSADDPESRSKAAMALNYCMGTVVCQQESSKFMADLETSSGDPLPSYQKLVDCLERCSALKALFNPEATGENSPK</sequence>